<dbReference type="PROSITE" id="PS51257">
    <property type="entry name" value="PROKAR_LIPOPROTEIN"/>
    <property type="match status" value="1"/>
</dbReference>
<feature type="domain" description="OmpA-like" evidence="5">
    <location>
        <begin position="229"/>
        <end position="345"/>
    </location>
</feature>
<dbReference type="Pfam" id="PF00691">
    <property type="entry name" value="OmpA"/>
    <property type="match status" value="1"/>
</dbReference>
<organism evidence="6 7">
    <name type="scientific">Cupriavidus basilensis</name>
    <dbReference type="NCBI Taxonomy" id="68895"/>
    <lineage>
        <taxon>Bacteria</taxon>
        <taxon>Pseudomonadati</taxon>
        <taxon>Pseudomonadota</taxon>
        <taxon>Betaproteobacteria</taxon>
        <taxon>Burkholderiales</taxon>
        <taxon>Burkholderiaceae</taxon>
        <taxon>Cupriavidus</taxon>
    </lineage>
</organism>
<dbReference type="InterPro" id="IPR006665">
    <property type="entry name" value="OmpA-like"/>
</dbReference>
<evidence type="ECO:0000313" key="6">
    <source>
        <dbReference type="EMBL" id="QOT80354.1"/>
    </source>
</evidence>
<name>A0A7M2H5N5_9BURK</name>
<dbReference type="EMBL" id="CP062804">
    <property type="protein sequence ID" value="QOT80354.1"/>
    <property type="molecule type" value="Genomic_DNA"/>
</dbReference>
<keyword evidence="2 4" id="KW-0472">Membrane</keyword>
<gene>
    <name evidence="6" type="ORF">F7R26_023155</name>
</gene>
<dbReference type="SUPFAM" id="SSF103088">
    <property type="entry name" value="OmpA-like"/>
    <property type="match status" value="1"/>
</dbReference>
<dbReference type="Gene3D" id="3.30.1330.60">
    <property type="entry name" value="OmpA-like domain"/>
    <property type="match status" value="1"/>
</dbReference>
<dbReference type="PROSITE" id="PS51123">
    <property type="entry name" value="OMPA_2"/>
    <property type="match status" value="1"/>
</dbReference>
<dbReference type="GO" id="GO:0009279">
    <property type="term" value="C:cell outer membrane"/>
    <property type="evidence" value="ECO:0007669"/>
    <property type="project" value="UniProtKB-SubCell"/>
</dbReference>
<dbReference type="AlphaFoldDB" id="A0A7M2H5N5"/>
<evidence type="ECO:0000256" key="2">
    <source>
        <dbReference type="ARBA" id="ARBA00023136"/>
    </source>
</evidence>
<dbReference type="GeneID" id="98403834"/>
<evidence type="ECO:0000256" key="4">
    <source>
        <dbReference type="PROSITE-ProRule" id="PRU00473"/>
    </source>
</evidence>
<dbReference type="PRINTS" id="PR01023">
    <property type="entry name" value="NAFLGMOTY"/>
</dbReference>
<accession>A0A7M2H5N5</accession>
<evidence type="ECO:0000313" key="7">
    <source>
        <dbReference type="Proteomes" id="UP000397656"/>
    </source>
</evidence>
<dbReference type="Proteomes" id="UP000397656">
    <property type="component" value="Chromosome 2"/>
</dbReference>
<proteinExistence type="predicted"/>
<evidence type="ECO:0000256" key="1">
    <source>
        <dbReference type="ARBA" id="ARBA00004442"/>
    </source>
</evidence>
<dbReference type="PRINTS" id="PR01021">
    <property type="entry name" value="OMPADOMAIN"/>
</dbReference>
<protein>
    <submittedName>
        <fullName evidence="6">OmpA family protein</fullName>
    </submittedName>
</protein>
<comment type="subcellular location">
    <subcellularLocation>
        <location evidence="1">Cell outer membrane</location>
    </subcellularLocation>
</comment>
<evidence type="ECO:0000256" key="3">
    <source>
        <dbReference type="ARBA" id="ARBA00023237"/>
    </source>
</evidence>
<dbReference type="CDD" id="cd07185">
    <property type="entry name" value="OmpA_C-like"/>
    <property type="match status" value="1"/>
</dbReference>
<dbReference type="PANTHER" id="PTHR30329">
    <property type="entry name" value="STATOR ELEMENT OF FLAGELLAR MOTOR COMPLEX"/>
    <property type="match status" value="1"/>
</dbReference>
<sequence>MQAWLKVGCTVALVGVLALSGCKKKHDAAAPASDQAAAPAAASPAPAAASAAAPAAARFDIASVPMSTADLPPFPYIDWPSGLIDGHKFVKSSEFDRIYVIAGSQLLPVEGRYENRHFMNSDAKLSDLAAQRNYEAVIKALGGVKVSTMLPTNPAMLAQNNNDLGDLVVNKLRAAMSPDSYDYYLIRKPEGNVWIGLLVGGGYTQIITVTEGQMKTVVGLVKADDMQKALDEKGHIALYLNFDTDKAAIRQDDQPVIDEIGKLLDKAPTLKLSIDGHTDNVGDEKHNQQLSKKRAEAVAAALIAKGVDKSRVRAEGFGASKPIADNASEEGRGKNRRVELVRVAA</sequence>
<reference evidence="6 7" key="1">
    <citation type="submission" date="2020-10" db="EMBL/GenBank/DDBJ databases">
        <title>Complete genome sequence of Cupriavidus basilensis CCUG 49340T.</title>
        <authorList>
            <person name="Salva-Serra F."/>
            <person name="Donoso R.A."/>
            <person name="Cho K.H."/>
            <person name="Yoo J.A."/>
            <person name="Lee K."/>
            <person name="Yoon S.-H."/>
            <person name="Perez-Pantoja D."/>
            <person name="Moore E.R.B."/>
        </authorList>
    </citation>
    <scope>NUCLEOTIDE SEQUENCE [LARGE SCALE GENOMIC DNA]</scope>
    <source>
        <strain evidence="7">CCUG 49340</strain>
    </source>
</reference>
<keyword evidence="3" id="KW-0998">Cell outer membrane</keyword>
<dbReference type="InterPro" id="IPR036737">
    <property type="entry name" value="OmpA-like_sf"/>
</dbReference>
<dbReference type="InterPro" id="IPR006664">
    <property type="entry name" value="OMP_bac"/>
</dbReference>
<dbReference type="RefSeq" id="WP_170301750.1">
    <property type="nucleotide sequence ID" value="NZ_CP062804.1"/>
</dbReference>
<dbReference type="InterPro" id="IPR050330">
    <property type="entry name" value="Bact_OuterMem_StrucFunc"/>
</dbReference>
<dbReference type="PANTHER" id="PTHR30329:SF21">
    <property type="entry name" value="LIPOPROTEIN YIAD-RELATED"/>
    <property type="match status" value="1"/>
</dbReference>
<evidence type="ECO:0000259" key="5">
    <source>
        <dbReference type="PROSITE" id="PS51123"/>
    </source>
</evidence>